<keyword evidence="1" id="KW-1015">Disulfide bond</keyword>
<sequence length="139" mass="15476">MAGNSQSGVRGLYKTVRGIDPKLRKLYTPDRDDMFECLDRSEKIPFARLNDNYCDCPDDGSDEPGTNACPSGKFYCIAEERFVPSNRINDGICDCCDGADEWGSKPDIGQLPKSLLVFNSPCENRCGPLNVMSKKRQII</sequence>
<dbReference type="InterPro" id="IPR039794">
    <property type="entry name" value="Gtb1-like"/>
</dbReference>
<dbReference type="Pfam" id="PF12999">
    <property type="entry name" value="PRKCSH-like"/>
    <property type="match status" value="1"/>
</dbReference>
<evidence type="ECO:0000256" key="1">
    <source>
        <dbReference type="ARBA" id="ARBA00023157"/>
    </source>
</evidence>
<gene>
    <name evidence="4" type="primary">LOC102804870</name>
</gene>
<reference evidence="4" key="1">
    <citation type="submission" date="2025-08" db="UniProtKB">
        <authorList>
            <consortium name="RefSeq"/>
        </authorList>
    </citation>
    <scope>IDENTIFICATION</scope>
    <source>
        <tissue evidence="4">Testes</tissue>
    </source>
</reference>
<dbReference type="Gene3D" id="4.10.400.10">
    <property type="entry name" value="Low-density Lipoprotein Receptor"/>
    <property type="match status" value="1"/>
</dbReference>
<evidence type="ECO:0000313" key="3">
    <source>
        <dbReference type="Proteomes" id="UP000694865"/>
    </source>
</evidence>
<proteinExistence type="predicted"/>
<dbReference type="Proteomes" id="UP000694865">
    <property type="component" value="Unplaced"/>
</dbReference>
<evidence type="ECO:0000313" key="4">
    <source>
        <dbReference type="RefSeq" id="XP_006823308.1"/>
    </source>
</evidence>
<name>A0ABM0MTG7_SACKO</name>
<protein>
    <submittedName>
        <fullName evidence="4">Glucosidase 2 subunit beta-like</fullName>
    </submittedName>
</protein>
<feature type="domain" description="Glucosidase II beta subunit N-terminal" evidence="2">
    <location>
        <begin position="13"/>
        <end position="101"/>
    </location>
</feature>
<dbReference type="InterPro" id="IPR036055">
    <property type="entry name" value="LDL_receptor-like_sf"/>
</dbReference>
<dbReference type="RefSeq" id="XP_006823308.1">
    <property type="nucleotide sequence ID" value="XM_006823245.1"/>
</dbReference>
<keyword evidence="3" id="KW-1185">Reference proteome</keyword>
<evidence type="ECO:0000259" key="2">
    <source>
        <dbReference type="Pfam" id="PF12999"/>
    </source>
</evidence>
<dbReference type="GeneID" id="102804870"/>
<dbReference type="PANTHER" id="PTHR12630">
    <property type="entry name" value="N-LINKED OLIGOSACCHARIDE PROCESSING"/>
    <property type="match status" value="1"/>
</dbReference>
<dbReference type="SUPFAM" id="SSF57424">
    <property type="entry name" value="LDL receptor-like module"/>
    <property type="match status" value="1"/>
</dbReference>
<dbReference type="PANTHER" id="PTHR12630:SF1">
    <property type="entry name" value="GLUCOSIDASE 2 SUBUNIT BETA"/>
    <property type="match status" value="1"/>
</dbReference>
<organism evidence="3 4">
    <name type="scientific">Saccoglossus kowalevskii</name>
    <name type="common">Acorn worm</name>
    <dbReference type="NCBI Taxonomy" id="10224"/>
    <lineage>
        <taxon>Eukaryota</taxon>
        <taxon>Metazoa</taxon>
        <taxon>Hemichordata</taxon>
        <taxon>Enteropneusta</taxon>
        <taxon>Harrimaniidae</taxon>
        <taxon>Saccoglossus</taxon>
    </lineage>
</organism>
<dbReference type="InterPro" id="IPR028146">
    <property type="entry name" value="PRKCSH_N"/>
</dbReference>
<accession>A0ABM0MTG7</accession>